<protein>
    <submittedName>
        <fullName evidence="4">Esterase</fullName>
    </submittedName>
</protein>
<dbReference type="Pfam" id="PF02230">
    <property type="entry name" value="Abhydrolase_2"/>
    <property type="match status" value="1"/>
</dbReference>
<dbReference type="AlphaFoldDB" id="K4KP94"/>
<dbReference type="eggNOG" id="COG0400">
    <property type="taxonomic scope" value="Bacteria"/>
</dbReference>
<dbReference type="RefSeq" id="WP_015048091.1">
    <property type="nucleotide sequence ID" value="NC_018868.3"/>
</dbReference>
<sequence length="220" mass="23985">MNKPLVVETGPNPTAAVIWLHGLGASGHDFEPIVPHLQLPQDLAVRFLFPHAPSRPVTINGGYVMPAWYDILAMDFERKIDQQQIQQSSDGIAALIQSQIAQGIDSRRIIVMGFSQGGAVAYHCALQFPQPLAGVMGLSTYFATHTTVEPNGANADIPVAIFHGTHDDVVPEAMGIAARRQLSDKGLQPTYVSYPMAHEVCLEEIRDISSQLQQWLAPAR</sequence>
<accession>K4KP94</accession>
<evidence type="ECO:0000313" key="5">
    <source>
        <dbReference type="Proteomes" id="UP000000466"/>
    </source>
</evidence>
<proteinExistence type="inferred from homology"/>
<dbReference type="HOGENOM" id="CLU_049413_3_2_6"/>
<feature type="domain" description="Phospholipase/carboxylesterase/thioesterase" evidence="3">
    <location>
        <begin position="3"/>
        <end position="215"/>
    </location>
</feature>
<name>K4KP94_SIMAS</name>
<evidence type="ECO:0000256" key="2">
    <source>
        <dbReference type="ARBA" id="ARBA00022801"/>
    </source>
</evidence>
<evidence type="ECO:0000313" key="4">
    <source>
        <dbReference type="EMBL" id="AFU99938.1"/>
    </source>
</evidence>
<evidence type="ECO:0000259" key="3">
    <source>
        <dbReference type="Pfam" id="PF02230"/>
    </source>
</evidence>
<dbReference type="InterPro" id="IPR003140">
    <property type="entry name" value="PLipase/COase/thioEstase"/>
</dbReference>
<dbReference type="EMBL" id="CP003746">
    <property type="protein sequence ID" value="AFU99938.1"/>
    <property type="molecule type" value="Genomic_DNA"/>
</dbReference>
<dbReference type="PANTHER" id="PTHR10655:SF17">
    <property type="entry name" value="LYSOPHOSPHOLIPASE-LIKE PROTEIN 1"/>
    <property type="match status" value="1"/>
</dbReference>
<keyword evidence="2" id="KW-0378">Hydrolase</keyword>
<organism evidence="4 5">
    <name type="scientific">Simiduia agarivorans (strain DSM 21679 / JCM 13881 / BCRC 17597 / SA1)</name>
    <dbReference type="NCBI Taxonomy" id="1117647"/>
    <lineage>
        <taxon>Bacteria</taxon>
        <taxon>Pseudomonadati</taxon>
        <taxon>Pseudomonadota</taxon>
        <taxon>Gammaproteobacteria</taxon>
        <taxon>Cellvibrionales</taxon>
        <taxon>Cellvibrionaceae</taxon>
        <taxon>Simiduia</taxon>
    </lineage>
</organism>
<dbReference type="InterPro" id="IPR050565">
    <property type="entry name" value="LYPA1-2/EST-like"/>
</dbReference>
<comment type="similarity">
    <text evidence="1">Belongs to the AB hydrolase superfamily. AB hydrolase 2 family.</text>
</comment>
<dbReference type="GO" id="GO:0016787">
    <property type="term" value="F:hydrolase activity"/>
    <property type="evidence" value="ECO:0007669"/>
    <property type="project" value="UniProtKB-KW"/>
</dbReference>
<dbReference type="OrthoDB" id="9801763at2"/>
<dbReference type="PANTHER" id="PTHR10655">
    <property type="entry name" value="LYSOPHOSPHOLIPASE-RELATED"/>
    <property type="match status" value="1"/>
</dbReference>
<dbReference type="Proteomes" id="UP000000466">
    <property type="component" value="Chromosome"/>
</dbReference>
<evidence type="ECO:0000256" key="1">
    <source>
        <dbReference type="ARBA" id="ARBA00006499"/>
    </source>
</evidence>
<gene>
    <name evidence="4" type="ordered locus">M5M_14000</name>
</gene>
<dbReference type="KEGG" id="saga:M5M_14000"/>
<dbReference type="Gene3D" id="3.40.50.1820">
    <property type="entry name" value="alpha/beta hydrolase"/>
    <property type="match status" value="1"/>
</dbReference>
<dbReference type="STRING" id="1117647.M5M_14000"/>
<keyword evidence="5" id="KW-1185">Reference proteome</keyword>
<dbReference type="InterPro" id="IPR029058">
    <property type="entry name" value="AB_hydrolase_fold"/>
</dbReference>
<dbReference type="SUPFAM" id="SSF53474">
    <property type="entry name" value="alpha/beta-Hydrolases"/>
    <property type="match status" value="1"/>
</dbReference>
<reference evidence="4 5" key="1">
    <citation type="journal article" date="2013" name="Genome Announc.">
        <title>Complete genome sequence of Simiduia agarivorans SA1(T), a marine bacterium able to degrade a variety of polysaccharides.</title>
        <authorList>
            <person name="Lin S.Y."/>
            <person name="Shieh W.Y."/>
            <person name="Chen J.S."/>
            <person name="Tang S.L."/>
        </authorList>
    </citation>
    <scope>NUCLEOTIDE SEQUENCE [LARGE SCALE GENOMIC DNA]</scope>
    <source>
        <strain evidence="5">DSM 21679 / JCM 13881 / BCRC 17597 / SA1</strain>
    </source>
</reference>